<protein>
    <submittedName>
        <fullName evidence="5">Methyl-accepting chemotaxis protein</fullName>
    </submittedName>
</protein>
<name>A0AAX0AXA5_CLOBE</name>
<dbReference type="GO" id="GO:0005886">
    <property type="term" value="C:plasma membrane"/>
    <property type="evidence" value="ECO:0007669"/>
    <property type="project" value="TreeGrafter"/>
</dbReference>
<keyword evidence="3" id="KW-0807">Transducer</keyword>
<evidence type="ECO:0000256" key="3">
    <source>
        <dbReference type="PROSITE-ProRule" id="PRU00284"/>
    </source>
</evidence>
<dbReference type="AlphaFoldDB" id="A0AAX0AXA5"/>
<dbReference type="GO" id="GO:0004888">
    <property type="term" value="F:transmembrane signaling receptor activity"/>
    <property type="evidence" value="ECO:0007669"/>
    <property type="project" value="TreeGrafter"/>
</dbReference>
<evidence type="ECO:0000259" key="4">
    <source>
        <dbReference type="PROSITE" id="PS50111"/>
    </source>
</evidence>
<dbReference type="RefSeq" id="WP_077841463.1">
    <property type="nucleotide sequence ID" value="NZ_JABSWC010000001.1"/>
</dbReference>
<comment type="similarity">
    <text evidence="2">Belongs to the methyl-accepting chemotaxis (MCP) protein family.</text>
</comment>
<evidence type="ECO:0000256" key="1">
    <source>
        <dbReference type="ARBA" id="ARBA00022500"/>
    </source>
</evidence>
<gene>
    <name evidence="5" type="ORF">B0H41_001180</name>
</gene>
<dbReference type="Pfam" id="PF00015">
    <property type="entry name" value="MCPsignal"/>
    <property type="match status" value="1"/>
</dbReference>
<dbReference type="PROSITE" id="PS50111">
    <property type="entry name" value="CHEMOTAXIS_TRANSDUC_2"/>
    <property type="match status" value="1"/>
</dbReference>
<dbReference type="SUPFAM" id="SSF58104">
    <property type="entry name" value="Methyl-accepting chemotaxis protein (MCP) signaling domain"/>
    <property type="match status" value="1"/>
</dbReference>
<sequence>MELLLIYSSIINEKLAKFTEASNNIVDISKQTNLLSLNAAIEAARAGEQEKVMKLAEQSKTTAQSTRNKESEMLQAILKVVQTSDLLEIKMNHINDEILTISGTIHKIAAKSQEIVDVSEELMSKQNN</sequence>
<evidence type="ECO:0000256" key="2">
    <source>
        <dbReference type="ARBA" id="ARBA00029447"/>
    </source>
</evidence>
<evidence type="ECO:0000313" key="6">
    <source>
        <dbReference type="Proteomes" id="UP001193748"/>
    </source>
</evidence>
<dbReference type="Gene3D" id="1.10.287.950">
    <property type="entry name" value="Methyl-accepting chemotaxis protein"/>
    <property type="match status" value="1"/>
</dbReference>
<dbReference type="PANTHER" id="PTHR43531:SF11">
    <property type="entry name" value="METHYL-ACCEPTING CHEMOTAXIS PROTEIN 3"/>
    <property type="match status" value="1"/>
</dbReference>
<dbReference type="InterPro" id="IPR004089">
    <property type="entry name" value="MCPsignal_dom"/>
</dbReference>
<dbReference type="EMBL" id="JABSWW010000001">
    <property type="protein sequence ID" value="NRT87501.1"/>
    <property type="molecule type" value="Genomic_DNA"/>
</dbReference>
<dbReference type="Proteomes" id="UP001193748">
    <property type="component" value="Unassembled WGS sequence"/>
</dbReference>
<reference evidence="5" key="2">
    <citation type="journal article" date="2022" name="Nat. Biotechnol.">
        <title>Carbon-negative production of acetone and isopropanol by gas fermentation at industrial pilot scale.</title>
        <authorList>
            <person name="Liew F.E."/>
            <person name="Nogle R."/>
            <person name="Abdalla T."/>
            <person name="Rasor B.J."/>
            <person name="Canter C."/>
            <person name="Jensen R.O."/>
            <person name="Wang L."/>
            <person name="Strutz J."/>
            <person name="Chirania P."/>
            <person name="De Tissera S."/>
            <person name="Mueller A.P."/>
            <person name="Ruan Z."/>
            <person name="Gao A."/>
            <person name="Tran L."/>
            <person name="Engle N.L."/>
            <person name="Bromley J.C."/>
            <person name="Daniell J."/>
            <person name="Conrado R."/>
            <person name="Tschaplinski T.J."/>
            <person name="Giannone R.J."/>
            <person name="Hettich R.L."/>
            <person name="Karim A.S."/>
            <person name="Simpson S.D."/>
            <person name="Brown S.D."/>
            <person name="Leang C."/>
            <person name="Jewett M.C."/>
            <person name="Kopke M."/>
        </authorList>
    </citation>
    <scope>NUCLEOTIDE SEQUENCE</scope>
    <source>
        <strain evidence="5">DJ080</strain>
    </source>
</reference>
<reference evidence="5" key="1">
    <citation type="submission" date="2020-05" db="EMBL/GenBank/DDBJ databases">
        <authorList>
            <person name="Brown S."/>
            <person name="Huntemann M."/>
            <person name="Clum A."/>
            <person name="Spunde A."/>
            <person name="Palaniappan K."/>
            <person name="Ritter S."/>
            <person name="Mikhailova N."/>
            <person name="Chen I.-M."/>
            <person name="Stamatis D."/>
            <person name="Reddy T."/>
            <person name="O'Malley R."/>
            <person name="Daum C."/>
            <person name="Shapiro N."/>
            <person name="Ivanova N."/>
            <person name="Kyrpides N."/>
            <person name="Woyke T."/>
        </authorList>
    </citation>
    <scope>NUCLEOTIDE SEQUENCE</scope>
    <source>
        <strain evidence="5">DJ080</strain>
    </source>
</reference>
<proteinExistence type="inferred from homology"/>
<accession>A0AAX0AXA5</accession>
<dbReference type="PANTHER" id="PTHR43531">
    <property type="entry name" value="PROTEIN ICFG"/>
    <property type="match status" value="1"/>
</dbReference>
<comment type="caution">
    <text evidence="5">The sequence shown here is derived from an EMBL/GenBank/DDBJ whole genome shotgun (WGS) entry which is preliminary data.</text>
</comment>
<organism evidence="5 6">
    <name type="scientific">Clostridium beijerinckii</name>
    <name type="common">Clostridium MP</name>
    <dbReference type="NCBI Taxonomy" id="1520"/>
    <lineage>
        <taxon>Bacteria</taxon>
        <taxon>Bacillati</taxon>
        <taxon>Bacillota</taxon>
        <taxon>Clostridia</taxon>
        <taxon>Eubacteriales</taxon>
        <taxon>Clostridiaceae</taxon>
        <taxon>Clostridium</taxon>
    </lineage>
</organism>
<evidence type="ECO:0000313" key="5">
    <source>
        <dbReference type="EMBL" id="NRT87501.1"/>
    </source>
</evidence>
<dbReference type="GO" id="GO:0007165">
    <property type="term" value="P:signal transduction"/>
    <property type="evidence" value="ECO:0007669"/>
    <property type="project" value="UniProtKB-KW"/>
</dbReference>
<feature type="domain" description="Methyl-accepting transducer" evidence="4">
    <location>
        <begin position="11"/>
        <end position="128"/>
    </location>
</feature>
<dbReference type="GO" id="GO:0006935">
    <property type="term" value="P:chemotaxis"/>
    <property type="evidence" value="ECO:0007669"/>
    <property type="project" value="UniProtKB-KW"/>
</dbReference>
<keyword evidence="1" id="KW-0145">Chemotaxis</keyword>
<dbReference type="InterPro" id="IPR051310">
    <property type="entry name" value="MCP_chemotaxis"/>
</dbReference>